<name>A0A1B1YVI0_9GAMM</name>
<dbReference type="KEGG" id="gbi:PG2T_11490"/>
<keyword evidence="2" id="KW-1185">Reference proteome</keyword>
<dbReference type="InParanoid" id="A0A1B1YVI0"/>
<dbReference type="EMBL" id="CP014671">
    <property type="protein sequence ID" value="ANX04727.1"/>
    <property type="molecule type" value="Genomic_DNA"/>
</dbReference>
<dbReference type="Proteomes" id="UP000092952">
    <property type="component" value="Chromosome"/>
</dbReference>
<gene>
    <name evidence="1" type="ORF">PG2T_11490</name>
</gene>
<protein>
    <submittedName>
        <fullName evidence="1">Uncharacterized protein</fullName>
    </submittedName>
</protein>
<dbReference type="OrthoDB" id="8566606at2"/>
<dbReference type="AlphaFoldDB" id="A0A1B1YVI0"/>
<reference evidence="2" key="1">
    <citation type="submission" date="2016-03" db="EMBL/GenBank/DDBJ databases">
        <title>Complete genome sequence of Solimmundus cernigliae, representing a novel lineage of polycyclic aromatic hydrocarbon degraders within the Gammaproteobacteria.</title>
        <authorList>
            <person name="Singleton D.R."/>
            <person name="Dickey A.N."/>
            <person name="Scholl E.H."/>
            <person name="Wright F.A."/>
            <person name="Aitken M.D."/>
        </authorList>
    </citation>
    <scope>NUCLEOTIDE SEQUENCE [LARGE SCALE GENOMIC DNA]</scope>
    <source>
        <strain evidence="2">TR3.2</strain>
    </source>
</reference>
<evidence type="ECO:0000313" key="1">
    <source>
        <dbReference type="EMBL" id="ANX04727.1"/>
    </source>
</evidence>
<organism evidence="1 2">
    <name type="scientific">Immundisolibacter cernigliae</name>
    <dbReference type="NCBI Taxonomy" id="1810504"/>
    <lineage>
        <taxon>Bacteria</taxon>
        <taxon>Pseudomonadati</taxon>
        <taxon>Pseudomonadota</taxon>
        <taxon>Gammaproteobacteria</taxon>
        <taxon>Immundisolibacterales</taxon>
        <taxon>Immundisolibacteraceae</taxon>
        <taxon>Immundisolibacter</taxon>
    </lineage>
</organism>
<proteinExistence type="predicted"/>
<evidence type="ECO:0000313" key="2">
    <source>
        <dbReference type="Proteomes" id="UP000092952"/>
    </source>
</evidence>
<dbReference type="RefSeq" id="WP_068805527.1">
    <property type="nucleotide sequence ID" value="NZ_CP014671.1"/>
</dbReference>
<sequence>MTPEFLTLADTATALKIEPHHVKDLVATGKIRCGLFVPRWKGQASIVHRRSGKGLHWEGEAVDFNPRDPRLKSWHYRCVETSEEYTVADTWIAQFWYLHHSTAYPLALAGADGVDCEWLAPLDPASLHLHSPDCFPWPNDFIFDVAKEQEQSRRITWENIRFRQPDVEALTREQKSPAVQAGSAQIPWQEVARTIADELWAGDHAQGFERTLKQYADLVEVEMQKRRIQGARGILDAKNIQREALGGHLWWANRKK</sequence>
<accession>A0A1B1YVI0</accession>